<dbReference type="InterPro" id="IPR025959">
    <property type="entry name" value="Winged_HTH_dom"/>
</dbReference>
<dbReference type="Pfam" id="PF13592">
    <property type="entry name" value="HTH_33"/>
    <property type="match status" value="1"/>
</dbReference>
<evidence type="ECO:0000313" key="2">
    <source>
        <dbReference type="EMBL" id="MFB9995378.1"/>
    </source>
</evidence>
<dbReference type="EMBL" id="JBHLYR010000087">
    <property type="protein sequence ID" value="MFB9995378.1"/>
    <property type="molecule type" value="Genomic_DNA"/>
</dbReference>
<comment type="caution">
    <text evidence="2">The sequence shown here is derived from an EMBL/GenBank/DDBJ whole genome shotgun (WGS) entry which is preliminary data.</text>
</comment>
<sequence length="71" mass="8727">MSWTTLRVRDVIGRQFNIWHHRDHVRRILHQMGFSRQKPDKRAREQNPDAVATWIQTTVPELKKKERRARR</sequence>
<name>A0ABV6BAE5_9DEIO</name>
<gene>
    <name evidence="2" type="ORF">ACFFLM_25890</name>
</gene>
<dbReference type="Proteomes" id="UP001589733">
    <property type="component" value="Unassembled WGS sequence"/>
</dbReference>
<reference evidence="2 3" key="1">
    <citation type="submission" date="2024-09" db="EMBL/GenBank/DDBJ databases">
        <authorList>
            <person name="Sun Q."/>
            <person name="Mori K."/>
        </authorList>
    </citation>
    <scope>NUCLEOTIDE SEQUENCE [LARGE SCALE GENOMIC DNA]</scope>
    <source>
        <strain evidence="2 3">JCM 13503</strain>
    </source>
</reference>
<proteinExistence type="predicted"/>
<evidence type="ECO:0000313" key="3">
    <source>
        <dbReference type="Proteomes" id="UP001589733"/>
    </source>
</evidence>
<accession>A0ABV6BAE5</accession>
<protein>
    <submittedName>
        <fullName evidence="2">Winged helix-turn-helix domain-containing protein</fullName>
    </submittedName>
</protein>
<keyword evidence="3" id="KW-1185">Reference proteome</keyword>
<evidence type="ECO:0000259" key="1">
    <source>
        <dbReference type="Pfam" id="PF13592"/>
    </source>
</evidence>
<dbReference type="RefSeq" id="WP_380017255.1">
    <property type="nucleotide sequence ID" value="NZ_JBHLYR010000087.1"/>
</dbReference>
<organism evidence="2 3">
    <name type="scientific">Deinococcus oregonensis</name>
    <dbReference type="NCBI Taxonomy" id="1805970"/>
    <lineage>
        <taxon>Bacteria</taxon>
        <taxon>Thermotogati</taxon>
        <taxon>Deinococcota</taxon>
        <taxon>Deinococci</taxon>
        <taxon>Deinococcales</taxon>
        <taxon>Deinococcaceae</taxon>
        <taxon>Deinococcus</taxon>
    </lineage>
</organism>
<feature type="domain" description="Winged helix-turn helix" evidence="1">
    <location>
        <begin position="3"/>
        <end position="57"/>
    </location>
</feature>